<dbReference type="InterPro" id="IPR036513">
    <property type="entry name" value="STAS_dom_sf"/>
</dbReference>
<dbReference type="PANTHER" id="PTHR33495:SF2">
    <property type="entry name" value="ANTI-SIGMA FACTOR ANTAGONIST TM_1081-RELATED"/>
    <property type="match status" value="1"/>
</dbReference>
<organism evidence="2 3">
    <name type="scientific">Streptomyces racemochromogenes</name>
    <dbReference type="NCBI Taxonomy" id="67353"/>
    <lineage>
        <taxon>Bacteria</taxon>
        <taxon>Bacillati</taxon>
        <taxon>Actinomycetota</taxon>
        <taxon>Actinomycetes</taxon>
        <taxon>Kitasatosporales</taxon>
        <taxon>Streptomycetaceae</taxon>
        <taxon>Streptomyces</taxon>
    </lineage>
</organism>
<protein>
    <submittedName>
        <fullName evidence="2">STAS domain-containing protein</fullName>
    </submittedName>
</protein>
<evidence type="ECO:0000313" key="2">
    <source>
        <dbReference type="EMBL" id="MFH7599243.1"/>
    </source>
</evidence>
<gene>
    <name evidence="2" type="ORF">WDV06_29715</name>
</gene>
<evidence type="ECO:0000313" key="3">
    <source>
        <dbReference type="Proteomes" id="UP001610631"/>
    </source>
</evidence>
<keyword evidence="3" id="KW-1185">Reference proteome</keyword>
<dbReference type="CDD" id="cd07043">
    <property type="entry name" value="STAS_anti-anti-sigma_factors"/>
    <property type="match status" value="1"/>
</dbReference>
<name>A0ABW7PLE2_9ACTN</name>
<reference evidence="2 3" key="1">
    <citation type="submission" date="2024-03" db="EMBL/GenBank/DDBJ databases">
        <title>Whole genome sequencing of Streptomyces racemochromogenes, to identify antimicrobial biosynthetic gene clusters.</title>
        <authorList>
            <person name="Suryawanshi P."/>
            <person name="Krishnaraj P.U."/>
            <person name="Arun Y.P."/>
            <person name="Suryawanshi M.P."/>
            <person name="Rakshit O."/>
        </authorList>
    </citation>
    <scope>NUCLEOTIDE SEQUENCE [LARGE SCALE GENOMIC DNA]</scope>
    <source>
        <strain evidence="2 3">AUDT626</strain>
    </source>
</reference>
<proteinExistence type="predicted"/>
<accession>A0ABW7PLE2</accession>
<feature type="domain" description="STAS" evidence="1">
    <location>
        <begin position="18"/>
        <end position="119"/>
    </location>
</feature>
<dbReference type="SUPFAM" id="SSF52091">
    <property type="entry name" value="SpoIIaa-like"/>
    <property type="match status" value="1"/>
</dbReference>
<dbReference type="Proteomes" id="UP001610631">
    <property type="component" value="Unassembled WGS sequence"/>
</dbReference>
<dbReference type="PANTHER" id="PTHR33495">
    <property type="entry name" value="ANTI-SIGMA FACTOR ANTAGONIST TM_1081-RELATED-RELATED"/>
    <property type="match status" value="1"/>
</dbReference>
<comment type="caution">
    <text evidence="2">The sequence shown here is derived from an EMBL/GenBank/DDBJ whole genome shotgun (WGS) entry which is preliminary data.</text>
</comment>
<dbReference type="Gene3D" id="3.30.750.24">
    <property type="entry name" value="STAS domain"/>
    <property type="match status" value="1"/>
</dbReference>
<dbReference type="EMBL" id="JBBDHD010000115">
    <property type="protein sequence ID" value="MFH7599243.1"/>
    <property type="molecule type" value="Genomic_DNA"/>
</dbReference>
<dbReference type="PROSITE" id="PS50801">
    <property type="entry name" value="STAS"/>
    <property type="match status" value="1"/>
</dbReference>
<dbReference type="RefSeq" id="WP_395512895.1">
    <property type="nucleotide sequence ID" value="NZ_JBBDHD010000115.1"/>
</dbReference>
<sequence length="126" mass="13167">MIEILSAHVSLDTPAAAPGFAVCRIFGDVDIESRSDLRDAFARAVARATTGVLVDCTHLAFADSTLLNALVQLRRATRARHLSLALIAPPRQLRHLLDLTGTAGLLPAHVTLTEALAATAGLPGGP</sequence>
<dbReference type="Pfam" id="PF01740">
    <property type="entry name" value="STAS"/>
    <property type="match status" value="1"/>
</dbReference>
<dbReference type="InterPro" id="IPR002645">
    <property type="entry name" value="STAS_dom"/>
</dbReference>
<evidence type="ECO:0000259" key="1">
    <source>
        <dbReference type="PROSITE" id="PS50801"/>
    </source>
</evidence>